<evidence type="ECO:0000313" key="1">
    <source>
        <dbReference type="EMBL" id="MEB3429038.1"/>
    </source>
</evidence>
<dbReference type="PANTHER" id="PTHR36529:SF1">
    <property type="entry name" value="GLYCOSYLTRANSFERASE"/>
    <property type="match status" value="1"/>
</dbReference>
<dbReference type="AlphaFoldDB" id="A0AAW9MNC9"/>
<dbReference type="Pfam" id="PF09837">
    <property type="entry name" value="DUF2064"/>
    <property type="match status" value="1"/>
</dbReference>
<proteinExistence type="predicted"/>
<accession>A0AAW9MNC9</accession>
<evidence type="ECO:0000313" key="2">
    <source>
        <dbReference type="Proteomes" id="UP001357733"/>
    </source>
</evidence>
<comment type="caution">
    <text evidence="1">The sequence shown here is derived from an EMBL/GenBank/DDBJ whole genome shotgun (WGS) entry which is preliminary data.</text>
</comment>
<reference evidence="1 2" key="1">
    <citation type="submission" date="2024-01" db="EMBL/GenBank/DDBJ databases">
        <title>Complete genome sequence of Citroniella saccharovorans strain M6.X9, isolated from human fecal sample.</title>
        <authorList>
            <person name="Cheng G."/>
            <person name="Westerholm M."/>
            <person name="Schnurer A."/>
        </authorList>
    </citation>
    <scope>NUCLEOTIDE SEQUENCE [LARGE SCALE GENOMIC DNA]</scope>
    <source>
        <strain evidence="1 2">DSM 29873</strain>
    </source>
</reference>
<sequence>MRNLILIYAKPHIDGVSKTRLSKDLNIEDSMRLSKSLLEKNINLVKNSNFNFLLSTSKEEYVDILEKKYGVKTILQRGYDLGSKMYYSIYDGLKHYDSVTIMGADVVDFEKNMLLELESKIKSYDMVVSNTLDGGYSLISLKEAYKTLFIGKTFSHNKVFTELIDSANKINLETYILKRTMDIDDINSLASYIGGIRTKKIYEDEKLIHFSNGSKTFVFYKKESKGSYIDKICNVKYDII</sequence>
<dbReference type="Gene3D" id="3.90.550.10">
    <property type="entry name" value="Spore Coat Polysaccharide Biosynthesis Protein SpsA, Chain A"/>
    <property type="match status" value="1"/>
</dbReference>
<dbReference type="Proteomes" id="UP001357733">
    <property type="component" value="Unassembled WGS sequence"/>
</dbReference>
<keyword evidence="2" id="KW-1185">Reference proteome</keyword>
<dbReference type="InterPro" id="IPR018641">
    <property type="entry name" value="Trfase_1_rSAM/seldom-assoc"/>
</dbReference>
<protein>
    <submittedName>
        <fullName evidence="1">DUF2064 domain-containing protein</fullName>
    </submittedName>
</protein>
<organism evidence="1 2">
    <name type="scientific">Citroniella saccharovorans</name>
    <dbReference type="NCBI Taxonomy" id="2053367"/>
    <lineage>
        <taxon>Bacteria</taxon>
        <taxon>Bacillati</taxon>
        <taxon>Bacillota</taxon>
        <taxon>Tissierellia</taxon>
        <taxon>Tissierellales</taxon>
        <taxon>Peptoniphilaceae</taxon>
        <taxon>Citroniella</taxon>
    </lineage>
</organism>
<gene>
    <name evidence="1" type="ORF">VLK81_03205</name>
</gene>
<name>A0AAW9MNC9_9FIRM</name>
<dbReference type="InterPro" id="IPR029044">
    <property type="entry name" value="Nucleotide-diphossugar_trans"/>
</dbReference>
<dbReference type="RefSeq" id="WP_324619158.1">
    <property type="nucleotide sequence ID" value="NZ_JAYKOT010000003.1"/>
</dbReference>
<dbReference type="PANTHER" id="PTHR36529">
    <property type="entry name" value="SLL1095 PROTEIN"/>
    <property type="match status" value="1"/>
</dbReference>
<dbReference type="EMBL" id="JAYKOT010000003">
    <property type="protein sequence ID" value="MEB3429038.1"/>
    <property type="molecule type" value="Genomic_DNA"/>
</dbReference>
<dbReference type="SUPFAM" id="SSF53448">
    <property type="entry name" value="Nucleotide-diphospho-sugar transferases"/>
    <property type="match status" value="1"/>
</dbReference>